<name>A0ABS3Y5E6_9ACTN</name>
<dbReference type="PANTHER" id="PTHR43863:SF2">
    <property type="entry name" value="MALTASE-GLUCOAMYLASE"/>
    <property type="match status" value="1"/>
</dbReference>
<evidence type="ECO:0000256" key="1">
    <source>
        <dbReference type="ARBA" id="ARBA00007806"/>
    </source>
</evidence>
<dbReference type="Proteomes" id="UP000721954">
    <property type="component" value="Unassembled WGS sequence"/>
</dbReference>
<feature type="domain" description="Glycoside hydrolase family 31 N-terminal" evidence="4">
    <location>
        <begin position="21"/>
        <end position="185"/>
    </location>
</feature>
<keyword evidence="2" id="KW-0326">Glycosidase</keyword>
<evidence type="ECO:0000259" key="3">
    <source>
        <dbReference type="Pfam" id="PF01055"/>
    </source>
</evidence>
<keyword evidence="2 6" id="KW-0378">Hydrolase</keyword>
<dbReference type="Pfam" id="PF01055">
    <property type="entry name" value="Glyco_hydro_31_2nd"/>
    <property type="match status" value="1"/>
</dbReference>
<dbReference type="Gene3D" id="2.60.40.1180">
    <property type="entry name" value="Golgi alpha-mannosidase II"/>
    <property type="match status" value="1"/>
</dbReference>
<dbReference type="PANTHER" id="PTHR43863">
    <property type="entry name" value="HYDROLASE, PUTATIVE (AFU_ORTHOLOGUE AFUA_1G03140)-RELATED"/>
    <property type="match status" value="1"/>
</dbReference>
<evidence type="ECO:0000256" key="2">
    <source>
        <dbReference type="RuleBase" id="RU361185"/>
    </source>
</evidence>
<feature type="domain" description="Glycoside hydrolase family 31 TIM barrel" evidence="3">
    <location>
        <begin position="230"/>
        <end position="567"/>
    </location>
</feature>
<accession>A0ABS3Y5E6</accession>
<dbReference type="SUPFAM" id="SSF51011">
    <property type="entry name" value="Glycosyl hydrolase domain"/>
    <property type="match status" value="1"/>
</dbReference>
<keyword evidence="7" id="KW-1185">Reference proteome</keyword>
<comment type="caution">
    <text evidence="6">The sequence shown here is derived from an EMBL/GenBank/DDBJ whole genome shotgun (WGS) entry which is preliminary data.</text>
</comment>
<sequence>MVTFHHSATALQVRHRHEILTLQAWGADSVRVRAAQYRIPAESHGALDTPPPSEAPRIDVAEDHARIVHGDLTVTVDFDCSAAYPEPLLTFTRTSTGAVLLAESREHFWLPGARVFHGNRSGAYEVHQQFAAHPEERLYGMGQRTHGRLDLKGLALDLVQRNGEVSIPFVLSDRGYGLLWNSPALGRVEFAHNATRWQAGQAREIDYWLTAAPTPAAILARYADATGHAPELPQWASGFWQSKLRYRDQDELLAVAREHRRRGLPLSVIVADYFHWTAMGDYRFDGSEWPDPQAMVDELAESGVELMVSIWPTVSPLAEHFADYRDRGLLVGSDQGVEFHQTIQDKHMAAPMPVAFYDPTNPETRAYVWERVRRGYRDLGIRAFWLDACEPELNPAHPANLTLYAGPGAEVAGIYPRDNARLFAEGMAADGEAAGTVLLCRSAWAGAQKYGAAVWSGDIPATWESLRQQIRAGLNVAVSGIPWWTTDIGGFHGGDARDPAYRELMIRWFQFGVFCPLFRLHGDREPRTPTSYAQSGGPNEVWSYGDEAYGIISGLLHLRERLRPYIHRQMRTAARTGLPPMRPLFVDHPDDPRAWRTDDAFLFGPDLLVAPVAQAGQRAREVYLPAGTRWTDAATGELHDGGTTVEAAAPIDRIPVFTREGADIPLTEHKGGAA</sequence>
<dbReference type="InterPro" id="IPR017853">
    <property type="entry name" value="GH"/>
</dbReference>
<dbReference type="EMBL" id="JAFFZM010000030">
    <property type="protein sequence ID" value="MBO8202889.1"/>
    <property type="molecule type" value="Genomic_DNA"/>
</dbReference>
<evidence type="ECO:0000259" key="5">
    <source>
        <dbReference type="Pfam" id="PF21365"/>
    </source>
</evidence>
<dbReference type="Pfam" id="PF21365">
    <property type="entry name" value="Glyco_hydro_31_3rd"/>
    <property type="match status" value="1"/>
</dbReference>
<dbReference type="InterPro" id="IPR051816">
    <property type="entry name" value="Glycosyl_Hydrolase_31"/>
</dbReference>
<dbReference type="InterPro" id="IPR000322">
    <property type="entry name" value="Glyco_hydro_31_TIM"/>
</dbReference>
<feature type="domain" description="Glycosyl hydrolase family 31 C-terminal" evidence="5">
    <location>
        <begin position="577"/>
        <end position="662"/>
    </location>
</feature>
<gene>
    <name evidence="6" type="ORF">JW613_32130</name>
</gene>
<evidence type="ECO:0000259" key="4">
    <source>
        <dbReference type="Pfam" id="PF13802"/>
    </source>
</evidence>
<comment type="similarity">
    <text evidence="1 2">Belongs to the glycosyl hydrolase 31 family.</text>
</comment>
<dbReference type="Pfam" id="PF13802">
    <property type="entry name" value="Gal_mutarotas_2"/>
    <property type="match status" value="1"/>
</dbReference>
<evidence type="ECO:0000313" key="7">
    <source>
        <dbReference type="Proteomes" id="UP000721954"/>
    </source>
</evidence>
<dbReference type="GO" id="GO:0016787">
    <property type="term" value="F:hydrolase activity"/>
    <property type="evidence" value="ECO:0007669"/>
    <property type="project" value="UniProtKB-KW"/>
</dbReference>
<dbReference type="SUPFAM" id="SSF51445">
    <property type="entry name" value="(Trans)glycosidases"/>
    <property type="match status" value="1"/>
</dbReference>
<dbReference type="CDD" id="cd06591">
    <property type="entry name" value="GH31_xylosidase_XylS"/>
    <property type="match status" value="1"/>
</dbReference>
<dbReference type="CDD" id="cd14752">
    <property type="entry name" value="GH31_N"/>
    <property type="match status" value="1"/>
</dbReference>
<proteinExistence type="inferred from homology"/>
<evidence type="ECO:0000313" key="6">
    <source>
        <dbReference type="EMBL" id="MBO8202889.1"/>
    </source>
</evidence>
<dbReference type="SUPFAM" id="SSF74650">
    <property type="entry name" value="Galactose mutarotase-like"/>
    <property type="match status" value="1"/>
</dbReference>
<dbReference type="InterPro" id="IPR048395">
    <property type="entry name" value="Glyco_hydro_31_C"/>
</dbReference>
<dbReference type="GeneID" id="96263265"/>
<organism evidence="6 7">
    <name type="scientific">Streptomyces smyrnaeus</name>
    <dbReference type="NCBI Taxonomy" id="1387713"/>
    <lineage>
        <taxon>Bacteria</taxon>
        <taxon>Bacillati</taxon>
        <taxon>Actinomycetota</taxon>
        <taxon>Actinomycetes</taxon>
        <taxon>Kitasatosporales</taxon>
        <taxon>Streptomycetaceae</taxon>
        <taxon>Streptomyces</taxon>
    </lineage>
</organism>
<reference evidence="6 7" key="1">
    <citation type="submission" date="2021-02" db="EMBL/GenBank/DDBJ databases">
        <title>Streptomyces spirodelae sp. nov., isolated from duckweed.</title>
        <authorList>
            <person name="Saimee Y."/>
            <person name="Duangmal K."/>
        </authorList>
    </citation>
    <scope>NUCLEOTIDE SEQUENCE [LARGE SCALE GENOMIC DNA]</scope>
    <source>
        <strain evidence="6 7">DSM 42105</strain>
    </source>
</reference>
<dbReference type="RefSeq" id="WP_209214382.1">
    <property type="nucleotide sequence ID" value="NZ_JAFFZM010000030.1"/>
</dbReference>
<dbReference type="InterPro" id="IPR011013">
    <property type="entry name" value="Gal_mutarotase_sf_dom"/>
</dbReference>
<protein>
    <submittedName>
        <fullName evidence="6">Glycoside hydrolase family 31 protein</fullName>
    </submittedName>
</protein>
<dbReference type="Gene3D" id="3.20.20.80">
    <property type="entry name" value="Glycosidases"/>
    <property type="match status" value="1"/>
</dbReference>
<dbReference type="InterPro" id="IPR025887">
    <property type="entry name" value="Glyco_hydro_31_N_dom"/>
</dbReference>
<dbReference type="Gene3D" id="2.60.40.1760">
    <property type="entry name" value="glycosyl hydrolase (family 31)"/>
    <property type="match status" value="1"/>
</dbReference>
<dbReference type="InterPro" id="IPR013780">
    <property type="entry name" value="Glyco_hydro_b"/>
</dbReference>